<dbReference type="RefSeq" id="WP_020220667.1">
    <property type="nucleotide sequence ID" value="NZ_BANO01000006.1"/>
</dbReference>
<gene>
    <name evidence="2" type="ORF">MBEHAL_0034</name>
</gene>
<feature type="compositionally biased region" description="Basic and acidic residues" evidence="1">
    <location>
        <begin position="198"/>
        <end position="207"/>
    </location>
</feature>
<dbReference type="eggNOG" id="arCOG04723">
    <property type="taxonomic scope" value="Archaea"/>
</dbReference>
<protein>
    <submittedName>
        <fullName evidence="2">Uncharacterized protein</fullName>
    </submittedName>
</protein>
<dbReference type="EMBL" id="BATA01000001">
    <property type="protein sequence ID" value="GAD51274.1"/>
    <property type="molecule type" value="Genomic_DNA"/>
</dbReference>
<dbReference type="Pfam" id="PF19146">
    <property type="entry name" value="DUF5828"/>
    <property type="match status" value="1"/>
</dbReference>
<keyword evidence="3" id="KW-1185">Reference proteome</keyword>
<evidence type="ECO:0000313" key="2">
    <source>
        <dbReference type="EMBL" id="GAD51274.1"/>
    </source>
</evidence>
<dbReference type="AlphaFoldDB" id="U3A0V3"/>
<proteinExistence type="predicted"/>
<feature type="compositionally biased region" description="Basic and acidic residues" evidence="1">
    <location>
        <begin position="42"/>
        <end position="61"/>
    </location>
</feature>
<dbReference type="Proteomes" id="UP000016986">
    <property type="component" value="Unassembled WGS sequence"/>
</dbReference>
<feature type="region of interest" description="Disordered" evidence="1">
    <location>
        <begin position="198"/>
        <end position="229"/>
    </location>
</feature>
<evidence type="ECO:0000256" key="1">
    <source>
        <dbReference type="SAM" id="MobiDB-lite"/>
    </source>
</evidence>
<sequence length="229" mass="25931">MDESISGFRVRGTWGDVVEHGERITSALREVDADRSYREAYEEWDDWRPKTHERLSEDVNEKTAAQASVGEGEGERAGEDVDDDLQTAGERLSESYEKLEDDDAEGAVEKWGESIGHVARAADTAGRRVLRRVENTVYKRVMTQVAPYYFDNDLISANIRRVRGEDDTFVFEVRVNDDDRRDDVRNVLHEYEDDVERWHVDTEKETDAAAAAEGVEAPSTGGESKPSTN</sequence>
<dbReference type="OrthoDB" id="338444at2157"/>
<feature type="compositionally biased region" description="Low complexity" evidence="1">
    <location>
        <begin position="208"/>
        <end position="217"/>
    </location>
</feature>
<reference evidence="2 3" key="1">
    <citation type="submission" date="2013-09" db="EMBL/GenBank/DDBJ databases">
        <title>Whole genome sequencing of Halarchaeum acidiphilum strain MH1-52-1.</title>
        <authorList>
            <person name="Shimane Y."/>
            <person name="Minegishi H."/>
            <person name="Nishi S."/>
            <person name="Echigo A."/>
            <person name="Shuto A."/>
            <person name="Konishi M."/>
            <person name="Ito T."/>
            <person name="Ohkuma M."/>
            <person name="Ohta Y."/>
            <person name="Nagano Y."/>
            <person name="Tsubouchi T."/>
            <person name="Mori K."/>
            <person name="Usui K."/>
            <person name="Kamekura M."/>
            <person name="Usami R."/>
            <person name="Takaki Y."/>
            <person name="Hatada Y."/>
        </authorList>
    </citation>
    <scope>NUCLEOTIDE SEQUENCE [LARGE SCALE GENOMIC DNA]</scope>
    <source>
        <strain evidence="2 3">JCM 16109</strain>
    </source>
</reference>
<dbReference type="InterPro" id="IPR043868">
    <property type="entry name" value="DUF5828"/>
</dbReference>
<feature type="region of interest" description="Disordered" evidence="1">
    <location>
        <begin position="42"/>
        <end position="83"/>
    </location>
</feature>
<name>U3A0V3_9EURY</name>
<organism evidence="2 3">
    <name type="scientific">Halarchaeum acidiphilum MH1-52-1</name>
    <dbReference type="NCBI Taxonomy" id="1261545"/>
    <lineage>
        <taxon>Archaea</taxon>
        <taxon>Methanobacteriati</taxon>
        <taxon>Methanobacteriota</taxon>
        <taxon>Stenosarchaea group</taxon>
        <taxon>Halobacteria</taxon>
        <taxon>Halobacteriales</taxon>
        <taxon>Halobacteriaceae</taxon>
    </lineage>
</organism>
<comment type="caution">
    <text evidence="2">The sequence shown here is derived from an EMBL/GenBank/DDBJ whole genome shotgun (WGS) entry which is preliminary data.</text>
</comment>
<evidence type="ECO:0000313" key="3">
    <source>
        <dbReference type="Proteomes" id="UP000016986"/>
    </source>
</evidence>
<accession>U3A0V3</accession>